<comment type="caution">
    <text evidence="2">The sequence shown here is derived from an EMBL/GenBank/DDBJ whole genome shotgun (WGS) entry which is preliminary data.</text>
</comment>
<dbReference type="AlphaFoldDB" id="A0A9Q0MTJ1"/>
<accession>A0A9Q0MTJ1</accession>
<evidence type="ECO:0000256" key="1">
    <source>
        <dbReference type="SAM" id="MobiDB-lite"/>
    </source>
</evidence>
<keyword evidence="3" id="KW-1185">Reference proteome</keyword>
<dbReference type="Proteomes" id="UP001151699">
    <property type="component" value="Chromosome X"/>
</dbReference>
<organism evidence="2 3">
    <name type="scientific">Pseudolycoriella hygida</name>
    <dbReference type="NCBI Taxonomy" id="35572"/>
    <lineage>
        <taxon>Eukaryota</taxon>
        <taxon>Metazoa</taxon>
        <taxon>Ecdysozoa</taxon>
        <taxon>Arthropoda</taxon>
        <taxon>Hexapoda</taxon>
        <taxon>Insecta</taxon>
        <taxon>Pterygota</taxon>
        <taxon>Neoptera</taxon>
        <taxon>Endopterygota</taxon>
        <taxon>Diptera</taxon>
        <taxon>Nematocera</taxon>
        <taxon>Sciaroidea</taxon>
        <taxon>Sciaridae</taxon>
        <taxon>Pseudolycoriella</taxon>
    </lineage>
</organism>
<name>A0A9Q0MTJ1_9DIPT</name>
<reference evidence="2" key="1">
    <citation type="submission" date="2022-07" db="EMBL/GenBank/DDBJ databases">
        <authorList>
            <person name="Trinca V."/>
            <person name="Uliana J.V.C."/>
            <person name="Torres T.T."/>
            <person name="Ward R.J."/>
            <person name="Monesi N."/>
        </authorList>
    </citation>
    <scope>NUCLEOTIDE SEQUENCE</scope>
    <source>
        <strain evidence="2">HSMRA1968</strain>
        <tissue evidence="2">Whole embryos</tissue>
    </source>
</reference>
<sequence length="62" mass="6999">MHTVRAMATAHGSDPLRDLAPADHTYTNYSTAKIAKLMESEENRYDKAGNHILNRKKDESLL</sequence>
<protein>
    <submittedName>
        <fullName evidence="2">Uncharacterized protein</fullName>
    </submittedName>
</protein>
<proteinExistence type="predicted"/>
<evidence type="ECO:0000313" key="3">
    <source>
        <dbReference type="Proteomes" id="UP001151699"/>
    </source>
</evidence>
<dbReference type="OrthoDB" id="41532at2759"/>
<feature type="region of interest" description="Disordered" evidence="1">
    <location>
        <begin position="1"/>
        <end position="22"/>
    </location>
</feature>
<gene>
    <name evidence="2" type="ORF">Bhyg_10463</name>
</gene>
<feature type="non-terminal residue" evidence="2">
    <location>
        <position position="62"/>
    </location>
</feature>
<evidence type="ECO:0000313" key="2">
    <source>
        <dbReference type="EMBL" id="KAJ6637732.1"/>
    </source>
</evidence>
<dbReference type="EMBL" id="WJQU01000003">
    <property type="protein sequence ID" value="KAJ6637732.1"/>
    <property type="molecule type" value="Genomic_DNA"/>
</dbReference>